<name>A0ABV1Q117_STRMI</name>
<evidence type="ECO:0000313" key="3">
    <source>
        <dbReference type="EMBL" id="MER0424866.1"/>
    </source>
</evidence>
<evidence type="ECO:0000256" key="1">
    <source>
        <dbReference type="ARBA" id="ARBA00010759"/>
    </source>
</evidence>
<dbReference type="PANTHER" id="PTHR10458:SF22">
    <property type="entry name" value="PEPTIDE DEFORMYLASE"/>
    <property type="match status" value="1"/>
</dbReference>
<gene>
    <name evidence="3" type="ORF">ABR748_11640</name>
</gene>
<accession>A0ABV1Q117</accession>
<dbReference type="InterPro" id="IPR036821">
    <property type="entry name" value="Peptide_deformylase_sf"/>
</dbReference>
<proteinExistence type="inferred from homology"/>
<evidence type="ECO:0000313" key="4">
    <source>
        <dbReference type="Proteomes" id="UP001456562"/>
    </source>
</evidence>
<feature type="region of interest" description="Disordered" evidence="2">
    <location>
        <begin position="139"/>
        <end position="161"/>
    </location>
</feature>
<dbReference type="Pfam" id="PF01327">
    <property type="entry name" value="Pep_deformylase"/>
    <property type="match status" value="1"/>
</dbReference>
<organism evidence="3 4">
    <name type="scientific">Streptomyces microflavus</name>
    <name type="common">Streptomyces lipmanii</name>
    <dbReference type="NCBI Taxonomy" id="1919"/>
    <lineage>
        <taxon>Bacteria</taxon>
        <taxon>Bacillati</taxon>
        <taxon>Actinomycetota</taxon>
        <taxon>Actinomycetes</taxon>
        <taxon>Kitasatosporales</taxon>
        <taxon>Streptomycetaceae</taxon>
        <taxon>Streptomyces</taxon>
    </lineage>
</organism>
<dbReference type="Proteomes" id="UP001456562">
    <property type="component" value="Unassembled WGS sequence"/>
</dbReference>
<protein>
    <submittedName>
        <fullName evidence="3">Peptide deformylase</fullName>
    </submittedName>
</protein>
<dbReference type="EMBL" id="JBEJUE010000007">
    <property type="protein sequence ID" value="MER0424866.1"/>
    <property type="molecule type" value="Genomic_DNA"/>
</dbReference>
<dbReference type="SUPFAM" id="SSF56420">
    <property type="entry name" value="Peptide deformylase"/>
    <property type="match status" value="1"/>
</dbReference>
<reference evidence="3 4" key="1">
    <citation type="submission" date="2024-01" db="EMBL/GenBank/DDBJ databases">
        <title>Metagenomic exploration of the rhizosphere soil microbial community and their significance in facilitating the development of wild simulated ginseng.</title>
        <authorList>
            <person name="Huang J."/>
        </authorList>
    </citation>
    <scope>NUCLEOTIDE SEQUENCE [LARGE SCALE GENOMIC DNA]</scope>
    <source>
        <strain evidence="3 4">WY141</strain>
    </source>
</reference>
<keyword evidence="4" id="KW-1185">Reference proteome</keyword>
<dbReference type="PRINTS" id="PR01576">
    <property type="entry name" value="PDEFORMYLASE"/>
</dbReference>
<dbReference type="PANTHER" id="PTHR10458">
    <property type="entry name" value="PEPTIDE DEFORMYLASE"/>
    <property type="match status" value="1"/>
</dbReference>
<dbReference type="Gene3D" id="3.90.45.10">
    <property type="entry name" value="Peptide deformylase"/>
    <property type="match status" value="1"/>
</dbReference>
<evidence type="ECO:0000256" key="2">
    <source>
        <dbReference type="SAM" id="MobiDB-lite"/>
    </source>
</evidence>
<comment type="caution">
    <text evidence="3">The sequence shown here is derived from an EMBL/GenBank/DDBJ whole genome shotgun (WGS) entry which is preliminary data.</text>
</comment>
<comment type="similarity">
    <text evidence="1">Belongs to the polypeptide deformylase family.</text>
</comment>
<dbReference type="RefSeq" id="WP_350239703.1">
    <property type="nucleotide sequence ID" value="NZ_JBEJUE010000007.1"/>
</dbReference>
<dbReference type="InterPro" id="IPR023635">
    <property type="entry name" value="Peptide_deformylase"/>
</dbReference>
<sequence length="216" mass="23482">MGLAAPQIGISRAATVVQPSGGAPPIVLFNPRITDCCDETDEHYEGCLSFFDVRGLVPRPVKITVETETRTGETVTTEYARGLARLVHHEIDHLSGLLYTVRMRTGVDPIPVEQYRQTGQGSVGWATLRCTATRPRNFCGRPGPSGSELSTADSMSEGRHSRKEVAALGARCLRRPVSAARGLDVEVQLELVRVRPQLDRGDLVRALVVDPGLDQV</sequence>